<dbReference type="PANTHER" id="PTHR13439">
    <property type="entry name" value="CT120 PROTEIN"/>
    <property type="match status" value="1"/>
</dbReference>
<evidence type="ECO:0000313" key="9">
    <source>
        <dbReference type="Proteomes" id="UP001140217"/>
    </source>
</evidence>
<dbReference type="GO" id="GO:0005783">
    <property type="term" value="C:endoplasmic reticulum"/>
    <property type="evidence" value="ECO:0007669"/>
    <property type="project" value="TreeGrafter"/>
</dbReference>
<feature type="transmembrane region" description="Helical" evidence="6">
    <location>
        <begin position="162"/>
        <end position="183"/>
    </location>
</feature>
<feature type="transmembrane region" description="Helical" evidence="6">
    <location>
        <begin position="139"/>
        <end position="156"/>
    </location>
</feature>
<evidence type="ECO:0000256" key="5">
    <source>
        <dbReference type="PROSITE-ProRule" id="PRU00205"/>
    </source>
</evidence>
<feature type="transmembrane region" description="Helical" evidence="6">
    <location>
        <begin position="114"/>
        <end position="132"/>
    </location>
</feature>
<keyword evidence="4 5" id="KW-0472">Membrane</keyword>
<dbReference type="InterPro" id="IPR050846">
    <property type="entry name" value="TLCD"/>
</dbReference>
<evidence type="ECO:0000256" key="4">
    <source>
        <dbReference type="ARBA" id="ARBA00023136"/>
    </source>
</evidence>
<dbReference type="Proteomes" id="UP001140217">
    <property type="component" value="Unassembled WGS sequence"/>
</dbReference>
<keyword evidence="3 6" id="KW-1133">Transmembrane helix</keyword>
<dbReference type="EMBL" id="JANBUL010000203">
    <property type="protein sequence ID" value="KAJ2778925.1"/>
    <property type="molecule type" value="Genomic_DNA"/>
</dbReference>
<dbReference type="InterPro" id="IPR006634">
    <property type="entry name" value="TLC-dom"/>
</dbReference>
<protein>
    <recommendedName>
        <fullName evidence="7">TLC domain-containing protein</fullName>
    </recommendedName>
</protein>
<dbReference type="Pfam" id="PF03798">
    <property type="entry name" value="TRAM_LAG1_CLN8"/>
    <property type="match status" value="1"/>
</dbReference>
<evidence type="ECO:0000256" key="1">
    <source>
        <dbReference type="ARBA" id="ARBA00004141"/>
    </source>
</evidence>
<feature type="transmembrane region" description="Helical" evidence="6">
    <location>
        <begin position="232"/>
        <end position="255"/>
    </location>
</feature>
<comment type="subcellular location">
    <subcellularLocation>
        <location evidence="1">Membrane</location>
        <topology evidence="1">Multi-pass membrane protein</topology>
    </subcellularLocation>
</comment>
<dbReference type="AlphaFoldDB" id="A0A9W8H619"/>
<dbReference type="GO" id="GO:0016020">
    <property type="term" value="C:membrane"/>
    <property type="evidence" value="ECO:0007669"/>
    <property type="project" value="UniProtKB-SubCell"/>
</dbReference>
<feature type="domain" description="TLC" evidence="7">
    <location>
        <begin position="69"/>
        <end position="267"/>
    </location>
</feature>
<evidence type="ECO:0000259" key="7">
    <source>
        <dbReference type="PROSITE" id="PS50922"/>
    </source>
</evidence>
<gene>
    <name evidence="8" type="ORF">H4R18_004317</name>
</gene>
<dbReference type="PROSITE" id="PS50922">
    <property type="entry name" value="TLC"/>
    <property type="match status" value="1"/>
</dbReference>
<feature type="transmembrane region" description="Helical" evidence="6">
    <location>
        <begin position="192"/>
        <end position="212"/>
    </location>
</feature>
<name>A0A9W8H619_9FUNG</name>
<comment type="caution">
    <text evidence="8">The sequence shown here is derived from an EMBL/GenBank/DDBJ whole genome shotgun (WGS) entry which is preliminary data.</text>
</comment>
<feature type="transmembrane region" description="Helical" evidence="6">
    <location>
        <begin position="73"/>
        <end position="94"/>
    </location>
</feature>
<proteinExistence type="predicted"/>
<sequence length="286" mass="31673">MFGVVVDSHQSWWADRVVHSVFDPLHLDGVGNYWRIVLASLVFHVALFRATPMVSRAVVPRVFGRLGAAEQEAWCVSVTTMVHSVTDVAFVVAYFGEPAINADRMGGYSAGLEWWLAVAMGYYTWDLAVCLADYGKYGAMYLVHAGLGVAGLAILLSRQLQYFALPYLLPEASSVFLHVRALLKLAGLSHTLAYKANFVLFLVAYVCIRIGYEAHQSWLLVVEVWHGRTAGAYRPFAVFFAVLGVTLTVLNLIWFRQIINAAYHTLAPRNKTLGSSKPGSKGRRSD</sequence>
<dbReference type="PANTHER" id="PTHR13439:SF0">
    <property type="entry name" value="TOPOISOMERASE I DAMAGE AFFECTED PROTEIN 4"/>
    <property type="match status" value="1"/>
</dbReference>
<evidence type="ECO:0000256" key="6">
    <source>
        <dbReference type="SAM" id="Phobius"/>
    </source>
</evidence>
<evidence type="ECO:0000256" key="3">
    <source>
        <dbReference type="ARBA" id="ARBA00022989"/>
    </source>
</evidence>
<evidence type="ECO:0000256" key="2">
    <source>
        <dbReference type="ARBA" id="ARBA00022692"/>
    </source>
</evidence>
<feature type="transmembrane region" description="Helical" evidence="6">
    <location>
        <begin position="33"/>
        <end position="52"/>
    </location>
</feature>
<keyword evidence="9" id="KW-1185">Reference proteome</keyword>
<reference evidence="8" key="1">
    <citation type="submission" date="2022-07" db="EMBL/GenBank/DDBJ databases">
        <title>Phylogenomic reconstructions and comparative analyses of Kickxellomycotina fungi.</title>
        <authorList>
            <person name="Reynolds N.K."/>
            <person name="Stajich J.E."/>
            <person name="Barry K."/>
            <person name="Grigoriev I.V."/>
            <person name="Crous P."/>
            <person name="Smith M.E."/>
        </authorList>
    </citation>
    <scope>NUCLEOTIDE SEQUENCE</scope>
    <source>
        <strain evidence="8">NBRC 105414</strain>
    </source>
</reference>
<dbReference type="OrthoDB" id="10266980at2759"/>
<dbReference type="SMART" id="SM00724">
    <property type="entry name" value="TLC"/>
    <property type="match status" value="1"/>
</dbReference>
<organism evidence="8 9">
    <name type="scientific">Coemansia javaensis</name>
    <dbReference type="NCBI Taxonomy" id="2761396"/>
    <lineage>
        <taxon>Eukaryota</taxon>
        <taxon>Fungi</taxon>
        <taxon>Fungi incertae sedis</taxon>
        <taxon>Zoopagomycota</taxon>
        <taxon>Kickxellomycotina</taxon>
        <taxon>Kickxellomycetes</taxon>
        <taxon>Kickxellales</taxon>
        <taxon>Kickxellaceae</taxon>
        <taxon>Coemansia</taxon>
    </lineage>
</organism>
<keyword evidence="2 5" id="KW-0812">Transmembrane</keyword>
<dbReference type="GO" id="GO:0055088">
    <property type="term" value="P:lipid homeostasis"/>
    <property type="evidence" value="ECO:0007669"/>
    <property type="project" value="TreeGrafter"/>
</dbReference>
<accession>A0A9W8H619</accession>
<evidence type="ECO:0000313" key="8">
    <source>
        <dbReference type="EMBL" id="KAJ2778925.1"/>
    </source>
</evidence>